<comment type="caution">
    <text evidence="2">The sequence shown here is derived from an EMBL/GenBank/DDBJ whole genome shotgun (WGS) entry which is preliminary data.</text>
</comment>
<evidence type="ECO:0000313" key="2">
    <source>
        <dbReference type="EMBL" id="KAB0265233.1"/>
    </source>
</evidence>
<proteinExistence type="predicted"/>
<dbReference type="Proteomes" id="UP000325684">
    <property type="component" value="Unassembled WGS sequence"/>
</dbReference>
<reference evidence="2 3" key="1">
    <citation type="journal article" date="2019" name="Microorganisms">
        <title>Genome Insights into the Novel Species Microvirga brassicacearum, a Rapeseed Endophyte with Biotechnological Potential.</title>
        <authorList>
            <person name="Jimenez-Gomez A."/>
            <person name="Saati-Santamaria Z."/>
            <person name="Igual J.M."/>
            <person name="Rivas R."/>
            <person name="Mateos P.F."/>
            <person name="Garcia-Fraile P."/>
        </authorList>
    </citation>
    <scope>NUCLEOTIDE SEQUENCE [LARGE SCALE GENOMIC DNA]</scope>
    <source>
        <strain evidence="2 3">CDVBN77</strain>
    </source>
</reference>
<dbReference type="OrthoDB" id="7169664at2"/>
<dbReference type="RefSeq" id="WP_150947618.1">
    <property type="nucleotide sequence ID" value="NZ_VCMV01000039.1"/>
</dbReference>
<dbReference type="InterPro" id="IPR018666">
    <property type="entry name" value="DUF2125"/>
</dbReference>
<dbReference type="EMBL" id="VCMV01000039">
    <property type="protein sequence ID" value="KAB0265233.1"/>
    <property type="molecule type" value="Genomic_DNA"/>
</dbReference>
<evidence type="ECO:0000313" key="3">
    <source>
        <dbReference type="Proteomes" id="UP000325684"/>
    </source>
</evidence>
<organism evidence="2 3">
    <name type="scientific">Microvirga brassicacearum</name>
    <dbReference type="NCBI Taxonomy" id="2580413"/>
    <lineage>
        <taxon>Bacteria</taxon>
        <taxon>Pseudomonadati</taxon>
        <taxon>Pseudomonadota</taxon>
        <taxon>Alphaproteobacteria</taxon>
        <taxon>Hyphomicrobiales</taxon>
        <taxon>Methylobacteriaceae</taxon>
        <taxon>Microvirga</taxon>
    </lineage>
</organism>
<keyword evidence="1" id="KW-0472">Membrane</keyword>
<protein>
    <submittedName>
        <fullName evidence="2">DUF2125 domain-containing protein</fullName>
    </submittedName>
</protein>
<dbReference type="AlphaFoldDB" id="A0A5N3P695"/>
<keyword evidence="1" id="KW-1133">Transmembrane helix</keyword>
<dbReference type="Pfam" id="PF09898">
    <property type="entry name" value="DUF2125"/>
    <property type="match status" value="1"/>
</dbReference>
<feature type="transmembrane region" description="Helical" evidence="1">
    <location>
        <begin position="15"/>
        <end position="38"/>
    </location>
</feature>
<sequence length="348" mass="37380">MDEVATTYKRRNSRFWLYTPFILLVLVAIAWSVAWWMVRGRAIDSLDAWLATETRAGRQWACADRQIGGYPFRIVVACGSLTLKQGPVTASLGRVTSMSQVYQPAFVITEIAGPLRVSDGRATLEGSWDLLQSSIHASSRGLHRFSLVADAPRFIMTGLGQDAVVSNSRHLEIHVRPDPARVADKAYDVALSVTEAQIPVLDRLVGGAEPADISLDATVTQAEGFRARPVDQELERWRIAGGTLEVIMLSVAKGARRAEAKGDIRLDDLRRPTGQLTVSAAGLDGLLGNVVGGRLGGALLGALFGQAPRGDAPAAQPSLVALPPLRLDNGKLAMGPFVVPGVRFAPLY</sequence>
<keyword evidence="1" id="KW-0812">Transmembrane</keyword>
<gene>
    <name evidence="2" type="ORF">FEZ63_19540</name>
</gene>
<keyword evidence="3" id="KW-1185">Reference proteome</keyword>
<evidence type="ECO:0000256" key="1">
    <source>
        <dbReference type="SAM" id="Phobius"/>
    </source>
</evidence>
<name>A0A5N3P695_9HYPH</name>
<accession>A0A5N3P695</accession>